<dbReference type="GO" id="GO:0005576">
    <property type="term" value="C:extracellular region"/>
    <property type="evidence" value="ECO:0007669"/>
    <property type="project" value="TreeGrafter"/>
</dbReference>
<keyword evidence="5 6" id="KW-0961">Cell wall biogenesis/degradation</keyword>
<feature type="chain" id="PRO_5012680537" evidence="8">
    <location>
        <begin position="25"/>
        <end position="385"/>
    </location>
</feature>
<comment type="pathway">
    <text evidence="1 6">Cell wall biogenesis; peptidoglycan biosynthesis.</text>
</comment>
<evidence type="ECO:0000256" key="7">
    <source>
        <dbReference type="SAM" id="MobiDB-lite"/>
    </source>
</evidence>
<sequence length="385" mass="41398">MRKKVIAVVAAALAMTLGAPLAQADTPSPSPTTTPTVNSSPSATAPAPSTAAPAPSVAATRPATPTPSATATRTAAKPIVAQPAAPLPPSEALYVTPGYHLVNGRYWFTQCEMYSSTTVRCRTSIYASRVFLSNGQWYTQNAWVHNNLTYLPSPRSVWTTNPLATPNHTWTAADGRKWRTECDTQATGKGACRNYNVATVASLNNGKVTQVTKEIFNGIVRFETASVPWVKKIPATAPMPAGVPSATTPKPIITNPSTQSGFRLDARCMTGRAFCISKNQRKMAWVVNGKIDTVLDVRFGSELTPTRNGSFQVNWKSRNHVSSLYHTAMPYAMFFSGGQAIHYSADFAARGYNGASHGCVNVRNKAALARLFDLARVGDKVIVYN</sequence>
<evidence type="ECO:0000259" key="9">
    <source>
        <dbReference type="PROSITE" id="PS52029"/>
    </source>
</evidence>
<dbReference type="InterPro" id="IPR050979">
    <property type="entry name" value="LD-transpeptidase"/>
</dbReference>
<evidence type="ECO:0000256" key="1">
    <source>
        <dbReference type="ARBA" id="ARBA00004752"/>
    </source>
</evidence>
<feature type="signal peptide" evidence="8">
    <location>
        <begin position="1"/>
        <end position="24"/>
    </location>
</feature>
<feature type="domain" description="L,D-TPase catalytic" evidence="9">
    <location>
        <begin position="272"/>
        <end position="384"/>
    </location>
</feature>
<dbReference type="RefSeq" id="WP_245787943.1">
    <property type="nucleotide sequence ID" value="NZ_FQZG01000033.1"/>
</dbReference>
<dbReference type="GO" id="GO:0071972">
    <property type="term" value="F:peptidoglycan L,D-transpeptidase activity"/>
    <property type="evidence" value="ECO:0007669"/>
    <property type="project" value="TreeGrafter"/>
</dbReference>
<name>A0A1M6HM76_9ACTN</name>
<organism evidence="10 11">
    <name type="scientific">Tessaracoccus bendigoensis DSM 12906</name>
    <dbReference type="NCBI Taxonomy" id="1123357"/>
    <lineage>
        <taxon>Bacteria</taxon>
        <taxon>Bacillati</taxon>
        <taxon>Actinomycetota</taxon>
        <taxon>Actinomycetes</taxon>
        <taxon>Propionibacteriales</taxon>
        <taxon>Propionibacteriaceae</taxon>
        <taxon>Tessaracoccus</taxon>
    </lineage>
</organism>
<reference evidence="11" key="1">
    <citation type="submission" date="2016-11" db="EMBL/GenBank/DDBJ databases">
        <authorList>
            <person name="Varghese N."/>
            <person name="Submissions S."/>
        </authorList>
    </citation>
    <scope>NUCLEOTIDE SEQUENCE [LARGE SCALE GENOMIC DNA]</scope>
    <source>
        <strain evidence="11">DSM 12906</strain>
    </source>
</reference>
<gene>
    <name evidence="10" type="ORF">SAMN02745244_02018</name>
</gene>
<evidence type="ECO:0000313" key="11">
    <source>
        <dbReference type="Proteomes" id="UP000184512"/>
    </source>
</evidence>
<evidence type="ECO:0000256" key="2">
    <source>
        <dbReference type="ARBA" id="ARBA00022679"/>
    </source>
</evidence>
<evidence type="ECO:0000256" key="8">
    <source>
        <dbReference type="SAM" id="SignalP"/>
    </source>
</evidence>
<dbReference type="UniPathway" id="UPA00219"/>
<dbReference type="InterPro" id="IPR005490">
    <property type="entry name" value="LD_TPept_cat_dom"/>
</dbReference>
<dbReference type="Pfam" id="PF03734">
    <property type="entry name" value="YkuD"/>
    <property type="match status" value="1"/>
</dbReference>
<keyword evidence="2" id="KW-0808">Transferase</keyword>
<feature type="compositionally biased region" description="Low complexity" evidence="7">
    <location>
        <begin position="31"/>
        <end position="76"/>
    </location>
</feature>
<keyword evidence="11" id="KW-1185">Reference proteome</keyword>
<proteinExistence type="predicted"/>
<dbReference type="AlphaFoldDB" id="A0A1M6HM76"/>
<keyword evidence="4 6" id="KW-0573">Peptidoglycan synthesis</keyword>
<dbReference type="GO" id="GO:0008360">
    <property type="term" value="P:regulation of cell shape"/>
    <property type="evidence" value="ECO:0007669"/>
    <property type="project" value="UniProtKB-UniRule"/>
</dbReference>
<dbReference type="InterPro" id="IPR038063">
    <property type="entry name" value="Transpep_catalytic_dom"/>
</dbReference>
<accession>A0A1M6HM76</accession>
<evidence type="ECO:0000256" key="3">
    <source>
        <dbReference type="ARBA" id="ARBA00022960"/>
    </source>
</evidence>
<dbReference type="STRING" id="1123357.SAMN02745244_02018"/>
<dbReference type="SUPFAM" id="SSF141523">
    <property type="entry name" value="L,D-transpeptidase catalytic domain-like"/>
    <property type="match status" value="1"/>
</dbReference>
<dbReference type="Gene3D" id="2.40.440.10">
    <property type="entry name" value="L,D-transpeptidase catalytic domain-like"/>
    <property type="match status" value="1"/>
</dbReference>
<evidence type="ECO:0000313" key="10">
    <source>
        <dbReference type="EMBL" id="SHJ23260.1"/>
    </source>
</evidence>
<dbReference type="PANTHER" id="PTHR30582">
    <property type="entry name" value="L,D-TRANSPEPTIDASE"/>
    <property type="match status" value="1"/>
</dbReference>
<feature type="active site" description="Proton donor/acceptor" evidence="6">
    <location>
        <position position="342"/>
    </location>
</feature>
<dbReference type="PANTHER" id="PTHR30582:SF33">
    <property type="entry name" value="EXPORTED PROTEIN"/>
    <property type="match status" value="1"/>
</dbReference>
<dbReference type="GO" id="GO:0071555">
    <property type="term" value="P:cell wall organization"/>
    <property type="evidence" value="ECO:0007669"/>
    <property type="project" value="UniProtKB-UniRule"/>
</dbReference>
<protein>
    <submittedName>
        <fullName evidence="10">L,D-transpeptidase catalytic domain</fullName>
    </submittedName>
</protein>
<evidence type="ECO:0000256" key="4">
    <source>
        <dbReference type="ARBA" id="ARBA00022984"/>
    </source>
</evidence>
<dbReference type="CDD" id="cd16913">
    <property type="entry name" value="YkuD_like"/>
    <property type="match status" value="1"/>
</dbReference>
<evidence type="ECO:0000256" key="5">
    <source>
        <dbReference type="ARBA" id="ARBA00023316"/>
    </source>
</evidence>
<dbReference type="EMBL" id="FQZG01000033">
    <property type="protein sequence ID" value="SHJ23260.1"/>
    <property type="molecule type" value="Genomic_DNA"/>
</dbReference>
<feature type="region of interest" description="Disordered" evidence="7">
    <location>
        <begin position="21"/>
        <end position="77"/>
    </location>
</feature>
<feature type="active site" description="Nucleophile" evidence="6">
    <location>
        <position position="359"/>
    </location>
</feature>
<evidence type="ECO:0000256" key="6">
    <source>
        <dbReference type="PROSITE-ProRule" id="PRU01373"/>
    </source>
</evidence>
<dbReference type="GO" id="GO:0018104">
    <property type="term" value="P:peptidoglycan-protein cross-linking"/>
    <property type="evidence" value="ECO:0007669"/>
    <property type="project" value="TreeGrafter"/>
</dbReference>
<keyword evidence="8" id="KW-0732">Signal</keyword>
<dbReference type="GO" id="GO:0016740">
    <property type="term" value="F:transferase activity"/>
    <property type="evidence" value="ECO:0007669"/>
    <property type="project" value="UniProtKB-KW"/>
</dbReference>
<dbReference type="Proteomes" id="UP000184512">
    <property type="component" value="Unassembled WGS sequence"/>
</dbReference>
<keyword evidence="3 6" id="KW-0133">Cell shape</keyword>
<dbReference type="PROSITE" id="PS52029">
    <property type="entry name" value="LD_TPASE"/>
    <property type="match status" value="1"/>
</dbReference>